<evidence type="ECO:0000256" key="2">
    <source>
        <dbReference type="SAM" id="MobiDB-lite"/>
    </source>
</evidence>
<feature type="compositionally biased region" description="Low complexity" evidence="2">
    <location>
        <begin position="675"/>
        <end position="686"/>
    </location>
</feature>
<dbReference type="PROSITE" id="PS00028">
    <property type="entry name" value="ZINC_FINGER_C2H2_1"/>
    <property type="match status" value="1"/>
</dbReference>
<feature type="compositionally biased region" description="Basic and acidic residues" evidence="2">
    <location>
        <begin position="551"/>
        <end position="575"/>
    </location>
</feature>
<keyword evidence="1" id="KW-0862">Zinc</keyword>
<dbReference type="PANTHER" id="PTHR13309">
    <property type="entry name" value="NUCLEAR FRAGILE X MENTAL RETARDATION PROTEIN INTERACTING PROTEIN 1"/>
    <property type="match status" value="1"/>
</dbReference>
<feature type="compositionally biased region" description="Basic and acidic residues" evidence="2">
    <location>
        <begin position="976"/>
        <end position="1028"/>
    </location>
</feature>
<name>A0A9Q1BR15_HOLLE</name>
<feature type="domain" description="C2H2-type" evidence="3">
    <location>
        <begin position="856"/>
        <end position="878"/>
    </location>
</feature>
<dbReference type="Proteomes" id="UP001152320">
    <property type="component" value="Chromosome 13"/>
</dbReference>
<dbReference type="EMBL" id="JAIZAY010000013">
    <property type="protein sequence ID" value="KAJ8031009.1"/>
    <property type="molecule type" value="Genomic_DNA"/>
</dbReference>
<dbReference type="InterPro" id="IPR019496">
    <property type="entry name" value="NUFIP1_cons_dom"/>
</dbReference>
<organism evidence="4 5">
    <name type="scientific">Holothuria leucospilota</name>
    <name type="common">Black long sea cucumber</name>
    <name type="synonym">Mertensiothuria leucospilota</name>
    <dbReference type="NCBI Taxonomy" id="206669"/>
    <lineage>
        <taxon>Eukaryota</taxon>
        <taxon>Metazoa</taxon>
        <taxon>Echinodermata</taxon>
        <taxon>Eleutherozoa</taxon>
        <taxon>Echinozoa</taxon>
        <taxon>Holothuroidea</taxon>
        <taxon>Aspidochirotacea</taxon>
        <taxon>Aspidochirotida</taxon>
        <taxon>Holothuriidae</taxon>
        <taxon>Holothuria</taxon>
    </lineage>
</organism>
<feature type="compositionally biased region" description="Polar residues" evidence="2">
    <location>
        <begin position="339"/>
        <end position="353"/>
    </location>
</feature>
<sequence length="1271" mass="142220">MAYQQQQGTYQYDTQQYYAAAQTAAYPAYSSQTSSAQSAYVTPYTDQTASYTGYSTTASYAGQASVSNVNQSTAYQSTNSSYYQPSYTTGTSSATATSSTTQANTSYYSQPASQPTQSYDAYQAYYQASSAIPSADSAYQGQSYYAQTQPQTQGVANSASYSTSSGAATNTSSSSYTAYNNTYAYSTSQQQPSQTGSQNQYYDYTNYGSQTTNAAAATGTSYYDTSQYTTQKQTPSSYATVASNVDTQSQVWAGQNSAYNSSATYSQPQGQYSQPQSYGYSATSAAVPSQYSYNAGSEASSSEGSHFQANRNLSALAVPQNNQANRNARPNVNVGGYNQRDQYSNRSRQTQGYKQDANKGYTAYRSSSSGNQNSRAAPSIPSWQGHEAKKNEPFNRRGFEQRPASNNYQQTRQPQQQGRQPKFERKPPFQSSPNQSAQNTGSYPQQKNERFDRTQRSDYRGQKEEQGRFSGERRNAPDQRSSRRQGTFGQLKELQRSDVPAATFNQKRDHQGNFRGNQARESGRGSNDNLRPLNTSQAGQSKNQPIPNKSGYERNKSDPRGGGKQDQPRAHRQEKGMPPGPKQKAGPPERKPPIRNSQQSSEGGNKFPSDKKVDSGKLGMGPPNEKVRFRGPHPMVPRGPGPMSPRGRFPPPRFPGDEMPFMPRPFGPHGPFPPGERMFGPPMRGMGRFRGRPGGPRPRFPFPGLPPPWELDPPMFPGDLRPPPPYFDEFDDRFMEDEFDPGIPPHMLPPRKRRRSSGSPHRGDHMPPMGPGRRPGSPDHFMDMEGPFEFGPRGPPFRPFPPGNFHPMMPPKLPLKNAIPPFRGTKEAKAKKQKQEQQKTNKLDKSKVKEEKDFKFNCEVCDCGFPKESEFEEHNKLHEKCQVEGCGLEAIPAVLKNHVKQQHEADLPPVEWSRDEKDTKKWGEERKKKYPSAANIASKKEVEKEKERVGAVLTTKEFGKIKKKKMVSSEEEEEKVPEKQEAEEVEASRDGEDVDNKEKDEKDAEKGEEKNAEKDSETGDGKEGVKDDAEGEEVEEMWTEETTTNPEKDDAEQKTEEIQEVDGSPDEDNDGEAGTKTEADEVVKEVIYQPVKKEVIKRFKRDKSSKREPWRTSKPVQKIISKGGRHRRATLLEMLLAPEVRHERNMILQCVRHTVNKNFFEPKMEPVVEEKKDKQGKDDVKLEDIGKKRKLDTDEKEVLGGKEESGEVEDAKQSGKDATREEKDEDAERTAAEPVDEGGEKVEKEEKEESENYEAVKEESSKDDKSPDTVE</sequence>
<keyword evidence="1" id="KW-0863">Zinc-finger</keyword>
<feature type="compositionally biased region" description="Basic and acidic residues" evidence="2">
    <location>
        <begin position="447"/>
        <end position="481"/>
    </location>
</feature>
<feature type="compositionally biased region" description="Basic and acidic residues" evidence="2">
    <location>
        <begin position="1046"/>
        <end position="1057"/>
    </location>
</feature>
<feature type="compositionally biased region" description="Low complexity" evidence="2">
    <location>
        <begin position="318"/>
        <end position="334"/>
    </location>
</feature>
<feature type="compositionally biased region" description="Basic and acidic residues" evidence="2">
    <location>
        <begin position="1160"/>
        <end position="1231"/>
    </location>
</feature>
<dbReference type="Pfam" id="PF10453">
    <property type="entry name" value="NUFIP1"/>
    <property type="match status" value="1"/>
</dbReference>
<reference evidence="4" key="1">
    <citation type="submission" date="2021-10" db="EMBL/GenBank/DDBJ databases">
        <title>Tropical sea cucumber genome reveals ecological adaptation and Cuvierian tubules defense mechanism.</title>
        <authorList>
            <person name="Chen T."/>
        </authorList>
    </citation>
    <scope>NUCLEOTIDE SEQUENCE</scope>
    <source>
        <strain evidence="4">Nanhai2018</strain>
        <tissue evidence="4">Muscle</tissue>
    </source>
</reference>
<feature type="compositionally biased region" description="Basic and acidic residues" evidence="2">
    <location>
        <begin position="824"/>
        <end position="847"/>
    </location>
</feature>
<dbReference type="SMART" id="SM00355">
    <property type="entry name" value="ZnF_C2H2"/>
    <property type="match status" value="2"/>
</dbReference>
<accession>A0A9Q1BR15</accession>
<dbReference type="GO" id="GO:0005634">
    <property type="term" value="C:nucleus"/>
    <property type="evidence" value="ECO:0007669"/>
    <property type="project" value="TreeGrafter"/>
</dbReference>
<feature type="compositionally biased region" description="Low complexity" evidence="2">
    <location>
        <begin position="409"/>
        <end position="420"/>
    </location>
</feature>
<evidence type="ECO:0000259" key="3">
    <source>
        <dbReference type="PROSITE" id="PS50157"/>
    </source>
</evidence>
<feature type="region of interest" description="Disordered" evidence="2">
    <location>
        <begin position="1099"/>
        <end position="1124"/>
    </location>
</feature>
<evidence type="ECO:0000256" key="1">
    <source>
        <dbReference type="PROSITE-ProRule" id="PRU00042"/>
    </source>
</evidence>
<proteinExistence type="predicted"/>
<dbReference type="GO" id="GO:0003723">
    <property type="term" value="F:RNA binding"/>
    <property type="evidence" value="ECO:0007669"/>
    <property type="project" value="InterPro"/>
</dbReference>
<keyword evidence="5" id="KW-1185">Reference proteome</keyword>
<feature type="compositionally biased region" description="Basic and acidic residues" evidence="2">
    <location>
        <begin position="938"/>
        <end position="949"/>
    </location>
</feature>
<dbReference type="PROSITE" id="PS50157">
    <property type="entry name" value="ZINC_FINGER_C2H2_2"/>
    <property type="match status" value="1"/>
</dbReference>
<feature type="compositionally biased region" description="Acidic residues" evidence="2">
    <location>
        <begin position="1029"/>
        <end position="1039"/>
    </location>
</feature>
<feature type="compositionally biased region" description="Basic and acidic residues" evidence="2">
    <location>
        <begin position="386"/>
        <end position="400"/>
    </location>
</feature>
<feature type="compositionally biased region" description="Basic and acidic residues" evidence="2">
    <location>
        <begin position="901"/>
        <end position="927"/>
    </location>
</feature>
<dbReference type="InterPro" id="IPR013087">
    <property type="entry name" value="Znf_C2H2_type"/>
</dbReference>
<dbReference type="AlphaFoldDB" id="A0A9Q1BR15"/>
<feature type="compositionally biased region" description="Polar residues" evidence="2">
    <location>
        <begin position="364"/>
        <end position="376"/>
    </location>
</feature>
<feature type="compositionally biased region" description="Pro residues" evidence="2">
    <location>
        <begin position="695"/>
        <end position="726"/>
    </location>
</feature>
<feature type="compositionally biased region" description="Polar residues" evidence="2">
    <location>
        <begin position="514"/>
        <end position="547"/>
    </location>
</feature>
<gene>
    <name evidence="4" type="ORF">HOLleu_27599</name>
</gene>
<feature type="region of interest" description="Disordered" evidence="2">
    <location>
        <begin position="900"/>
        <end position="1081"/>
    </location>
</feature>
<dbReference type="GO" id="GO:0008270">
    <property type="term" value="F:zinc ion binding"/>
    <property type="evidence" value="ECO:0007669"/>
    <property type="project" value="UniProtKB-KW"/>
</dbReference>
<dbReference type="PANTHER" id="PTHR13309:SF0">
    <property type="entry name" value="FMR1-INTERACTING PROTEIN NUFIP1"/>
    <property type="match status" value="1"/>
</dbReference>
<feature type="region of interest" description="Disordered" evidence="2">
    <location>
        <begin position="1158"/>
        <end position="1271"/>
    </location>
</feature>
<feature type="compositionally biased region" description="Acidic residues" evidence="2">
    <location>
        <begin position="1058"/>
        <end position="1071"/>
    </location>
</feature>
<dbReference type="OrthoDB" id="273070at2759"/>
<protein>
    <submittedName>
        <fullName evidence="4">Nuclear fragile X mental retardation-interacting protein 1</fullName>
    </submittedName>
</protein>
<evidence type="ECO:0000313" key="5">
    <source>
        <dbReference type="Proteomes" id="UP001152320"/>
    </source>
</evidence>
<feature type="compositionally biased region" description="Pro residues" evidence="2">
    <location>
        <begin position="634"/>
        <end position="654"/>
    </location>
</feature>
<feature type="compositionally biased region" description="Basic and acidic residues" evidence="2">
    <location>
        <begin position="1238"/>
        <end position="1247"/>
    </location>
</feature>
<dbReference type="GO" id="GO:0000492">
    <property type="term" value="P:box C/D snoRNP assembly"/>
    <property type="evidence" value="ECO:0007669"/>
    <property type="project" value="TreeGrafter"/>
</dbReference>
<keyword evidence="1" id="KW-0479">Metal-binding</keyword>
<evidence type="ECO:0000313" key="4">
    <source>
        <dbReference type="EMBL" id="KAJ8031009.1"/>
    </source>
</evidence>
<feature type="compositionally biased region" description="Acidic residues" evidence="2">
    <location>
        <begin position="728"/>
        <end position="740"/>
    </location>
</feature>
<feature type="compositionally biased region" description="Polar residues" evidence="2">
    <location>
        <begin position="429"/>
        <end position="446"/>
    </location>
</feature>
<feature type="region of interest" description="Disordered" evidence="2">
    <location>
        <begin position="318"/>
        <end position="847"/>
    </location>
</feature>
<feature type="compositionally biased region" description="Pro residues" evidence="2">
    <location>
        <begin position="662"/>
        <end position="674"/>
    </location>
</feature>
<feature type="compositionally biased region" description="Basic and acidic residues" evidence="2">
    <location>
        <begin position="1254"/>
        <end position="1271"/>
    </location>
</feature>
<feature type="compositionally biased region" description="Pro residues" evidence="2">
    <location>
        <begin position="793"/>
        <end position="813"/>
    </location>
</feature>
<comment type="caution">
    <text evidence="4">The sequence shown here is derived from an EMBL/GenBank/DDBJ whole genome shotgun (WGS) entry which is preliminary data.</text>
</comment>
<dbReference type="InterPro" id="IPR039136">
    <property type="entry name" value="NUFIP1-like"/>
</dbReference>